<gene>
    <name evidence="1" type="ORF">GCM10009799_23160</name>
</gene>
<evidence type="ECO:0000313" key="2">
    <source>
        <dbReference type="Proteomes" id="UP001501585"/>
    </source>
</evidence>
<dbReference type="RefSeq" id="WP_344162030.1">
    <property type="nucleotide sequence ID" value="NZ_BAAAPC010000008.1"/>
</dbReference>
<organism evidence="1 2">
    <name type="scientific">Nocardiopsis rhodophaea</name>
    <dbReference type="NCBI Taxonomy" id="280238"/>
    <lineage>
        <taxon>Bacteria</taxon>
        <taxon>Bacillati</taxon>
        <taxon>Actinomycetota</taxon>
        <taxon>Actinomycetes</taxon>
        <taxon>Streptosporangiales</taxon>
        <taxon>Nocardiopsidaceae</taxon>
        <taxon>Nocardiopsis</taxon>
    </lineage>
</organism>
<keyword evidence="2" id="KW-1185">Reference proteome</keyword>
<comment type="caution">
    <text evidence="1">The sequence shown here is derived from an EMBL/GenBank/DDBJ whole genome shotgun (WGS) entry which is preliminary data.</text>
</comment>
<name>A0ABN2T0I0_9ACTN</name>
<sequence length="186" mass="20360">MNSSPTPPELPLPDFFEFDVAFRGYDRHQVMELVSQALASVKALEGGNPDAATLTARDLRRNADALDVVLRGYKIDQVKEVLGVIHQRLGGGSPSSDPRPEDIELDIVLRGFDRHQVSEATDEALASIDALTRGDPDAATLTAQELRSRAAGFEVVFRGFDRYQVASLIDHLADQLDSGEHPSNQH</sequence>
<evidence type="ECO:0000313" key="1">
    <source>
        <dbReference type="EMBL" id="GAA1996019.1"/>
    </source>
</evidence>
<dbReference type="Proteomes" id="UP001501585">
    <property type="component" value="Unassembled WGS sequence"/>
</dbReference>
<dbReference type="EMBL" id="BAAAPC010000008">
    <property type="protein sequence ID" value="GAA1996019.1"/>
    <property type="molecule type" value="Genomic_DNA"/>
</dbReference>
<protein>
    <recommendedName>
        <fullName evidence="3">DivIVA domain-containing protein</fullName>
    </recommendedName>
</protein>
<reference evidence="1 2" key="1">
    <citation type="journal article" date="2019" name="Int. J. Syst. Evol. Microbiol.">
        <title>The Global Catalogue of Microorganisms (GCM) 10K type strain sequencing project: providing services to taxonomists for standard genome sequencing and annotation.</title>
        <authorList>
            <consortium name="The Broad Institute Genomics Platform"/>
            <consortium name="The Broad Institute Genome Sequencing Center for Infectious Disease"/>
            <person name="Wu L."/>
            <person name="Ma J."/>
        </authorList>
    </citation>
    <scope>NUCLEOTIDE SEQUENCE [LARGE SCALE GENOMIC DNA]</scope>
    <source>
        <strain evidence="1 2">JCM 15313</strain>
    </source>
</reference>
<accession>A0ABN2T0I0</accession>
<evidence type="ECO:0008006" key="3">
    <source>
        <dbReference type="Google" id="ProtNLM"/>
    </source>
</evidence>
<proteinExistence type="predicted"/>